<dbReference type="Pfam" id="PF01464">
    <property type="entry name" value="SLT"/>
    <property type="match status" value="1"/>
</dbReference>
<sequence>MVRRLWCALLLGLGLHASVFAQTVTEGGERRIYVAREAAQRGDTARLEQMLADPGPHALEPYIGYWLWSARIARSSESFSTTALQTFLTRYDGSFIAERLRADWLKRLGREGQYPLFNEEYARLQQPDQELQCFAIRAGNPASEALLLALEAQWLTLTDTPESCFTPLQLLVDSSRKSNDDIWWRVRRTIEANRLSAARHAVSMLGEEGRDSGALAQVFDNPERYLKSVAARNASSRAAREWVLASVARLARRNPRNALAGWRAIHDASYTAGERAYVMGQLAWGGALTHMPESHRWFEEARKLDATQPMSDEQAAWQVRMALRALDWPRVQAAIEQMSPLQRNQPEWIYWLARSHSMQGRPELARPLHEKRAGEPDFYGILSAEALGRPLHWPAPPAPPSTQELQQVAELDGVRRAIALLRMDMRLEGLREWNWTMRGLDDRRLIAAAEHARRLGIYDRAIFAAERTKTQHDYSLRYLAPFYDAFSREARTQQLSLAWIYGLTRQESRFITSARSPVGAQGLMQIMPATGRLVARQIGVAGFSVGDLGDTDTNVRLGAAYLRSVLDGLSSSPVMATAAYNAGPGRARRWQAEQALEGAIYAESIPFTETRDYVKKVMANAVAYSVLFDGKPMSMTRFMGRVPAYAGGSRGDEAEP</sequence>
<evidence type="ECO:0000256" key="3">
    <source>
        <dbReference type="SAM" id="SignalP"/>
    </source>
</evidence>
<protein>
    <submittedName>
        <fullName evidence="6">Lytic transglycosylase domain-containing protein</fullName>
    </submittedName>
</protein>
<dbReference type="EMBL" id="BAABLD010000008">
    <property type="protein sequence ID" value="GAA5167005.1"/>
    <property type="molecule type" value="Genomic_DNA"/>
</dbReference>
<dbReference type="PANTHER" id="PTHR37423">
    <property type="entry name" value="SOLUBLE LYTIC MUREIN TRANSGLYCOSYLASE-RELATED"/>
    <property type="match status" value="1"/>
</dbReference>
<feature type="chain" id="PRO_5045313967" evidence="3">
    <location>
        <begin position="22"/>
        <end position="656"/>
    </location>
</feature>
<dbReference type="CDD" id="cd13401">
    <property type="entry name" value="Slt70-like"/>
    <property type="match status" value="1"/>
</dbReference>
<dbReference type="InterPro" id="IPR012289">
    <property type="entry name" value="Lytic_TGlycosylase_superhlx_L"/>
</dbReference>
<dbReference type="InterPro" id="IPR023346">
    <property type="entry name" value="Lysozyme-like_dom_sf"/>
</dbReference>
<comment type="caution">
    <text evidence="6">The sequence shown here is derived from an EMBL/GenBank/DDBJ whole genome shotgun (WGS) entry which is preliminary data.</text>
</comment>
<feature type="signal peptide" evidence="3">
    <location>
        <begin position="1"/>
        <end position="21"/>
    </location>
</feature>
<evidence type="ECO:0000256" key="1">
    <source>
        <dbReference type="ARBA" id="ARBA00007734"/>
    </source>
</evidence>
<dbReference type="PANTHER" id="PTHR37423:SF5">
    <property type="entry name" value="SOLUBLE LYTIC MUREIN TRANSGLYCOSYLASE"/>
    <property type="match status" value="1"/>
</dbReference>
<reference evidence="7" key="1">
    <citation type="journal article" date="2019" name="Int. J. Syst. Evol. Microbiol.">
        <title>The Global Catalogue of Microorganisms (GCM) 10K type strain sequencing project: providing services to taxonomists for standard genome sequencing and annotation.</title>
        <authorList>
            <consortium name="The Broad Institute Genomics Platform"/>
            <consortium name="The Broad Institute Genome Sequencing Center for Infectious Disease"/>
            <person name="Wu L."/>
            <person name="Ma J."/>
        </authorList>
    </citation>
    <scope>NUCLEOTIDE SEQUENCE [LARGE SCALE GENOMIC DNA]</scope>
    <source>
        <strain evidence="7">JCM 18715</strain>
    </source>
</reference>
<name>A0ABP9QTE5_9RHOO</name>
<feature type="domain" description="Lytic transglycosylase superhelical linker" evidence="5">
    <location>
        <begin position="408"/>
        <end position="469"/>
    </location>
</feature>
<comment type="similarity">
    <text evidence="1">Belongs to the transglycosylase Slt family.</text>
</comment>
<keyword evidence="2 3" id="KW-0732">Signal</keyword>
<dbReference type="Proteomes" id="UP001500547">
    <property type="component" value="Unassembled WGS sequence"/>
</dbReference>
<proteinExistence type="inferred from homology"/>
<dbReference type="Pfam" id="PF14718">
    <property type="entry name" value="SLT_L"/>
    <property type="match status" value="1"/>
</dbReference>
<dbReference type="InterPro" id="IPR008258">
    <property type="entry name" value="Transglycosylase_SLT_dom_1"/>
</dbReference>
<dbReference type="InterPro" id="IPR037061">
    <property type="entry name" value="Lytic_TGlycoase_superhlx_L_sf"/>
</dbReference>
<feature type="domain" description="Transglycosylase SLT" evidence="4">
    <location>
        <begin position="486"/>
        <end position="594"/>
    </location>
</feature>
<keyword evidence="7" id="KW-1185">Reference proteome</keyword>
<organism evidence="6 7">
    <name type="scientific">Viridibacterium curvum</name>
    <dbReference type="NCBI Taxonomy" id="1101404"/>
    <lineage>
        <taxon>Bacteria</taxon>
        <taxon>Pseudomonadati</taxon>
        <taxon>Pseudomonadota</taxon>
        <taxon>Betaproteobacteria</taxon>
        <taxon>Rhodocyclales</taxon>
        <taxon>Rhodocyclaceae</taxon>
        <taxon>Viridibacterium</taxon>
    </lineage>
</organism>
<dbReference type="SUPFAM" id="SSF53955">
    <property type="entry name" value="Lysozyme-like"/>
    <property type="match status" value="1"/>
</dbReference>
<evidence type="ECO:0000313" key="6">
    <source>
        <dbReference type="EMBL" id="GAA5167005.1"/>
    </source>
</evidence>
<dbReference type="InterPro" id="IPR008939">
    <property type="entry name" value="Lytic_TGlycosylase_superhlx_U"/>
</dbReference>
<accession>A0ABP9QTE5</accession>
<dbReference type="Gene3D" id="1.10.530.10">
    <property type="match status" value="1"/>
</dbReference>
<evidence type="ECO:0000313" key="7">
    <source>
        <dbReference type="Proteomes" id="UP001500547"/>
    </source>
</evidence>
<evidence type="ECO:0000259" key="5">
    <source>
        <dbReference type="Pfam" id="PF14718"/>
    </source>
</evidence>
<evidence type="ECO:0000259" key="4">
    <source>
        <dbReference type="Pfam" id="PF01464"/>
    </source>
</evidence>
<dbReference type="SUPFAM" id="SSF48435">
    <property type="entry name" value="Bacterial muramidases"/>
    <property type="match status" value="1"/>
</dbReference>
<evidence type="ECO:0000256" key="2">
    <source>
        <dbReference type="ARBA" id="ARBA00022729"/>
    </source>
</evidence>
<dbReference type="Gene3D" id="1.25.20.10">
    <property type="entry name" value="Bacterial muramidases"/>
    <property type="match status" value="1"/>
</dbReference>
<gene>
    <name evidence="6" type="ORF">GCM10025770_24940</name>
</gene>
<dbReference type="Gene3D" id="1.10.1240.20">
    <property type="entry name" value="Lytic transglycosylase, superhelical linker domain"/>
    <property type="match status" value="1"/>
</dbReference>
<dbReference type="RefSeq" id="WP_345533638.1">
    <property type="nucleotide sequence ID" value="NZ_BAABLD010000008.1"/>
</dbReference>